<dbReference type="PROSITE" id="PS50943">
    <property type="entry name" value="HTH_CROC1"/>
    <property type="match status" value="1"/>
</dbReference>
<keyword evidence="1" id="KW-0805">Transcription regulation</keyword>
<dbReference type="InterPro" id="IPR010982">
    <property type="entry name" value="Lambda_DNA-bd_dom_sf"/>
</dbReference>
<sequence>MNEPVGLAGEAAASSLRSVVAGNMRRIRLARGLSLRELSESTGVSKALLSQIERGVANPTIEVLSRVARALGESFLELARPRLMEPQVLRAVAGGDDAGVRILFASGERLRFEVSEGVIPAGTRSPRSSHGMGSVEHAYIVSGAVSVSSLDWTVELGAGDSVRFAGEHDHVYVTGAEPVRVLTLLSFDEI</sequence>
<dbReference type="Pfam" id="PF01381">
    <property type="entry name" value="HTH_3"/>
    <property type="match status" value="1"/>
</dbReference>
<dbReference type="Gene3D" id="2.60.120.10">
    <property type="entry name" value="Jelly Rolls"/>
    <property type="match status" value="1"/>
</dbReference>
<evidence type="ECO:0000313" key="6">
    <source>
        <dbReference type="Proteomes" id="UP001501237"/>
    </source>
</evidence>
<evidence type="ECO:0000259" key="4">
    <source>
        <dbReference type="PROSITE" id="PS50943"/>
    </source>
</evidence>
<dbReference type="InterPro" id="IPR001387">
    <property type="entry name" value="Cro/C1-type_HTH"/>
</dbReference>
<dbReference type="InterPro" id="IPR014710">
    <property type="entry name" value="RmlC-like_jellyroll"/>
</dbReference>
<organism evidence="5 6">
    <name type="scientific">Actinocorallia longicatena</name>
    <dbReference type="NCBI Taxonomy" id="111803"/>
    <lineage>
        <taxon>Bacteria</taxon>
        <taxon>Bacillati</taxon>
        <taxon>Actinomycetota</taxon>
        <taxon>Actinomycetes</taxon>
        <taxon>Streptosporangiales</taxon>
        <taxon>Thermomonosporaceae</taxon>
        <taxon>Actinocorallia</taxon>
    </lineage>
</organism>
<dbReference type="RefSeq" id="WP_344827694.1">
    <property type="nucleotide sequence ID" value="NZ_BAAAUV010000006.1"/>
</dbReference>
<dbReference type="SMART" id="SM00530">
    <property type="entry name" value="HTH_XRE"/>
    <property type="match status" value="1"/>
</dbReference>
<dbReference type="CDD" id="cd00093">
    <property type="entry name" value="HTH_XRE"/>
    <property type="match status" value="1"/>
</dbReference>
<name>A0ABP6QBI4_9ACTN</name>
<dbReference type="Pfam" id="PF07883">
    <property type="entry name" value="Cupin_2"/>
    <property type="match status" value="1"/>
</dbReference>
<dbReference type="InterPro" id="IPR050807">
    <property type="entry name" value="TransReg_Diox_bact_type"/>
</dbReference>
<dbReference type="InterPro" id="IPR011051">
    <property type="entry name" value="RmlC_Cupin_sf"/>
</dbReference>
<evidence type="ECO:0000256" key="2">
    <source>
        <dbReference type="ARBA" id="ARBA00023125"/>
    </source>
</evidence>
<protein>
    <submittedName>
        <fullName evidence="5">XRE family transcriptional regulator</fullName>
    </submittedName>
</protein>
<dbReference type="Gene3D" id="1.10.260.40">
    <property type="entry name" value="lambda repressor-like DNA-binding domains"/>
    <property type="match status" value="1"/>
</dbReference>
<keyword evidence="3" id="KW-0804">Transcription</keyword>
<dbReference type="CDD" id="cd02209">
    <property type="entry name" value="cupin_XRE_C"/>
    <property type="match status" value="1"/>
</dbReference>
<feature type="domain" description="HTH cro/C1-type" evidence="4">
    <location>
        <begin position="24"/>
        <end position="78"/>
    </location>
</feature>
<keyword evidence="6" id="KW-1185">Reference proteome</keyword>
<keyword evidence="2" id="KW-0238">DNA-binding</keyword>
<gene>
    <name evidence="5" type="ORF">GCM10010468_28480</name>
</gene>
<dbReference type="Proteomes" id="UP001501237">
    <property type="component" value="Unassembled WGS sequence"/>
</dbReference>
<dbReference type="SUPFAM" id="SSF47413">
    <property type="entry name" value="lambda repressor-like DNA-binding domains"/>
    <property type="match status" value="1"/>
</dbReference>
<dbReference type="EMBL" id="BAAAUV010000006">
    <property type="protein sequence ID" value="GAA3210491.1"/>
    <property type="molecule type" value="Genomic_DNA"/>
</dbReference>
<proteinExistence type="predicted"/>
<evidence type="ECO:0000256" key="3">
    <source>
        <dbReference type="ARBA" id="ARBA00023163"/>
    </source>
</evidence>
<evidence type="ECO:0000256" key="1">
    <source>
        <dbReference type="ARBA" id="ARBA00023015"/>
    </source>
</evidence>
<evidence type="ECO:0000313" key="5">
    <source>
        <dbReference type="EMBL" id="GAA3210491.1"/>
    </source>
</evidence>
<accession>A0ABP6QBI4</accession>
<dbReference type="InterPro" id="IPR013096">
    <property type="entry name" value="Cupin_2"/>
</dbReference>
<reference evidence="6" key="1">
    <citation type="journal article" date="2019" name="Int. J. Syst. Evol. Microbiol.">
        <title>The Global Catalogue of Microorganisms (GCM) 10K type strain sequencing project: providing services to taxonomists for standard genome sequencing and annotation.</title>
        <authorList>
            <consortium name="The Broad Institute Genomics Platform"/>
            <consortium name="The Broad Institute Genome Sequencing Center for Infectious Disease"/>
            <person name="Wu L."/>
            <person name="Ma J."/>
        </authorList>
    </citation>
    <scope>NUCLEOTIDE SEQUENCE [LARGE SCALE GENOMIC DNA]</scope>
    <source>
        <strain evidence="6">JCM 9377</strain>
    </source>
</reference>
<dbReference type="PANTHER" id="PTHR46797:SF23">
    <property type="entry name" value="HTH-TYPE TRANSCRIPTIONAL REGULATOR SUTR"/>
    <property type="match status" value="1"/>
</dbReference>
<dbReference type="PANTHER" id="PTHR46797">
    <property type="entry name" value="HTH-TYPE TRANSCRIPTIONAL REGULATOR"/>
    <property type="match status" value="1"/>
</dbReference>
<dbReference type="SUPFAM" id="SSF51182">
    <property type="entry name" value="RmlC-like cupins"/>
    <property type="match status" value="1"/>
</dbReference>
<comment type="caution">
    <text evidence="5">The sequence shown here is derived from an EMBL/GenBank/DDBJ whole genome shotgun (WGS) entry which is preliminary data.</text>
</comment>